<organism evidence="3 4">
    <name type="scientific">Mycena rosella</name>
    <name type="common">Pink bonnet</name>
    <name type="synonym">Agaricus rosellus</name>
    <dbReference type="NCBI Taxonomy" id="1033263"/>
    <lineage>
        <taxon>Eukaryota</taxon>
        <taxon>Fungi</taxon>
        <taxon>Dikarya</taxon>
        <taxon>Basidiomycota</taxon>
        <taxon>Agaricomycotina</taxon>
        <taxon>Agaricomycetes</taxon>
        <taxon>Agaricomycetidae</taxon>
        <taxon>Agaricales</taxon>
        <taxon>Marasmiineae</taxon>
        <taxon>Mycenaceae</taxon>
        <taxon>Mycena</taxon>
    </lineage>
</organism>
<reference evidence="3" key="1">
    <citation type="submission" date="2023-03" db="EMBL/GenBank/DDBJ databases">
        <title>Massive genome expansion in bonnet fungi (Mycena s.s.) driven by repeated elements and novel gene families across ecological guilds.</title>
        <authorList>
            <consortium name="Lawrence Berkeley National Laboratory"/>
            <person name="Harder C.B."/>
            <person name="Miyauchi S."/>
            <person name="Viragh M."/>
            <person name="Kuo A."/>
            <person name="Thoen E."/>
            <person name="Andreopoulos B."/>
            <person name="Lu D."/>
            <person name="Skrede I."/>
            <person name="Drula E."/>
            <person name="Henrissat B."/>
            <person name="Morin E."/>
            <person name="Kohler A."/>
            <person name="Barry K."/>
            <person name="LaButti K."/>
            <person name="Morin E."/>
            <person name="Salamov A."/>
            <person name="Lipzen A."/>
            <person name="Mereny Z."/>
            <person name="Hegedus B."/>
            <person name="Baldrian P."/>
            <person name="Stursova M."/>
            <person name="Weitz H."/>
            <person name="Taylor A."/>
            <person name="Grigoriev I.V."/>
            <person name="Nagy L.G."/>
            <person name="Martin F."/>
            <person name="Kauserud H."/>
        </authorList>
    </citation>
    <scope>NUCLEOTIDE SEQUENCE</scope>
    <source>
        <strain evidence="3">CBHHK067</strain>
    </source>
</reference>
<feature type="transmembrane region" description="Helical" evidence="2">
    <location>
        <begin position="284"/>
        <end position="307"/>
    </location>
</feature>
<name>A0AAD7G8I4_MYCRO</name>
<feature type="region of interest" description="Disordered" evidence="1">
    <location>
        <begin position="148"/>
        <end position="185"/>
    </location>
</feature>
<accession>A0AAD7G8I4</accession>
<dbReference type="AlphaFoldDB" id="A0AAD7G8I4"/>
<sequence>MDIELDPDEFEAYTKRWAFKWHYFQETFPETSQENVEGMGRDEIRARITWLEGDLNRIVERTHQLQEHTTDYEILAGAAFVLIEYCQPDLISVLTGSNANATLTEQTSPELYFLVGQQLKTVANMHMFALRCINEIITMKQTLAARSKLQNSRTSSETKSRSSHSATSPTAPAVETSETNAKSGRSIHFHSIERDSPVAETGTLVSSANSHMKNLTALLGIAFFGASITWSTIFSGTRGNLVLISWAACLFIVGAVAAAAASMLVISDEDIVAVYPPVRWTVRILSILAMIHVLAGIFLVAIATLVLDPQNEDLNSAGGYAISVSTMFVIVAGTV</sequence>
<evidence type="ECO:0000313" key="3">
    <source>
        <dbReference type="EMBL" id="KAJ7666344.1"/>
    </source>
</evidence>
<gene>
    <name evidence="3" type="ORF">B0H17DRAFT_1089990</name>
</gene>
<keyword evidence="2" id="KW-0812">Transmembrane</keyword>
<dbReference type="EMBL" id="JARKIE010000210">
    <property type="protein sequence ID" value="KAJ7666344.1"/>
    <property type="molecule type" value="Genomic_DNA"/>
</dbReference>
<proteinExistence type="predicted"/>
<feature type="transmembrane region" description="Helical" evidence="2">
    <location>
        <begin position="215"/>
        <end position="234"/>
    </location>
</feature>
<comment type="caution">
    <text evidence="3">The sequence shown here is derived from an EMBL/GenBank/DDBJ whole genome shotgun (WGS) entry which is preliminary data.</text>
</comment>
<feature type="transmembrane region" description="Helical" evidence="2">
    <location>
        <begin position="314"/>
        <end position="333"/>
    </location>
</feature>
<dbReference type="Proteomes" id="UP001221757">
    <property type="component" value="Unassembled WGS sequence"/>
</dbReference>
<keyword evidence="2" id="KW-0472">Membrane</keyword>
<keyword evidence="4" id="KW-1185">Reference proteome</keyword>
<protein>
    <submittedName>
        <fullName evidence="3">Uncharacterized protein</fullName>
    </submittedName>
</protein>
<evidence type="ECO:0000313" key="4">
    <source>
        <dbReference type="Proteomes" id="UP001221757"/>
    </source>
</evidence>
<keyword evidence="2" id="KW-1133">Transmembrane helix</keyword>
<evidence type="ECO:0000256" key="2">
    <source>
        <dbReference type="SAM" id="Phobius"/>
    </source>
</evidence>
<evidence type="ECO:0000256" key="1">
    <source>
        <dbReference type="SAM" id="MobiDB-lite"/>
    </source>
</evidence>
<feature type="transmembrane region" description="Helical" evidence="2">
    <location>
        <begin position="241"/>
        <end position="264"/>
    </location>
</feature>
<feature type="compositionally biased region" description="Low complexity" evidence="1">
    <location>
        <begin position="152"/>
        <end position="172"/>
    </location>
</feature>